<dbReference type="Pfam" id="PF04480">
    <property type="entry name" value="DUF559"/>
    <property type="match status" value="1"/>
</dbReference>
<evidence type="ECO:0000313" key="3">
    <source>
        <dbReference type="EMBL" id="GIL38965.1"/>
    </source>
</evidence>
<evidence type="ECO:0000256" key="1">
    <source>
        <dbReference type="SAM" id="MobiDB-lite"/>
    </source>
</evidence>
<reference evidence="3" key="1">
    <citation type="submission" date="2021-02" db="EMBL/GenBank/DDBJ databases">
        <title>Genome sequence of Rhodospirillales sp. strain TMPK1 isolated from soil.</title>
        <authorList>
            <person name="Nakai R."/>
            <person name="Kusada H."/>
            <person name="Tamaki H."/>
        </authorList>
    </citation>
    <scope>NUCLEOTIDE SEQUENCE</scope>
    <source>
        <strain evidence="3">TMPK1</strain>
    </source>
</reference>
<dbReference type="InterPro" id="IPR011335">
    <property type="entry name" value="Restrct_endonuc-II-like"/>
</dbReference>
<comment type="caution">
    <text evidence="3">The sequence shown here is derived from an EMBL/GenBank/DDBJ whole genome shotgun (WGS) entry which is preliminary data.</text>
</comment>
<keyword evidence="4" id="KW-1185">Reference proteome</keyword>
<dbReference type="PANTHER" id="PTHR38590">
    <property type="entry name" value="BLL0828 PROTEIN"/>
    <property type="match status" value="1"/>
</dbReference>
<proteinExistence type="predicted"/>
<protein>
    <recommendedName>
        <fullName evidence="2">DUF559 domain-containing protein</fullName>
    </recommendedName>
</protein>
<dbReference type="Gene3D" id="3.40.960.10">
    <property type="entry name" value="VSR Endonuclease"/>
    <property type="match status" value="1"/>
</dbReference>
<organism evidence="3 4">
    <name type="scientific">Roseiterribacter gracilis</name>
    <dbReference type="NCBI Taxonomy" id="2812848"/>
    <lineage>
        <taxon>Bacteria</taxon>
        <taxon>Pseudomonadati</taxon>
        <taxon>Pseudomonadota</taxon>
        <taxon>Alphaproteobacteria</taxon>
        <taxon>Rhodospirillales</taxon>
        <taxon>Roseiterribacteraceae</taxon>
        <taxon>Roseiterribacter</taxon>
    </lineage>
</organism>
<dbReference type="PANTHER" id="PTHR38590:SF1">
    <property type="entry name" value="BLL0828 PROTEIN"/>
    <property type="match status" value="1"/>
</dbReference>
<name>A0A8S8XCE5_9PROT</name>
<feature type="region of interest" description="Disordered" evidence="1">
    <location>
        <begin position="1"/>
        <end position="24"/>
    </location>
</feature>
<sequence length="72" mass="7984">MSAISGAAPPTLVELDGSQHADPATRDYDVQRTAFLNKSGWYVLRFWNNDVQQNLDGVLKTILLALNREPSP</sequence>
<evidence type="ECO:0000259" key="2">
    <source>
        <dbReference type="Pfam" id="PF04480"/>
    </source>
</evidence>
<dbReference type="EMBL" id="BOPV01000001">
    <property type="protein sequence ID" value="GIL38965.1"/>
    <property type="molecule type" value="Genomic_DNA"/>
</dbReference>
<dbReference type="InterPro" id="IPR047216">
    <property type="entry name" value="Endonuclease_DUF559_bact"/>
</dbReference>
<dbReference type="RefSeq" id="WP_420242065.1">
    <property type="nucleotide sequence ID" value="NZ_BOPV01000001.1"/>
</dbReference>
<dbReference type="AlphaFoldDB" id="A0A8S8XCE5"/>
<gene>
    <name evidence="3" type="ORF">TMPK1_12020</name>
</gene>
<dbReference type="SUPFAM" id="SSF52980">
    <property type="entry name" value="Restriction endonuclease-like"/>
    <property type="match status" value="1"/>
</dbReference>
<feature type="domain" description="DUF559" evidence="2">
    <location>
        <begin position="12"/>
        <end position="66"/>
    </location>
</feature>
<dbReference type="Proteomes" id="UP000681075">
    <property type="component" value="Unassembled WGS sequence"/>
</dbReference>
<dbReference type="InterPro" id="IPR007569">
    <property type="entry name" value="DUF559"/>
</dbReference>
<accession>A0A8S8XCE5</accession>
<evidence type="ECO:0000313" key="4">
    <source>
        <dbReference type="Proteomes" id="UP000681075"/>
    </source>
</evidence>